<dbReference type="SUPFAM" id="SSF53807">
    <property type="entry name" value="Helical backbone' metal receptor"/>
    <property type="match status" value="1"/>
</dbReference>
<dbReference type="PANTHER" id="PTHR30535:SF7">
    <property type="entry name" value="IRON(III) DICITRATE-BINDING PROTEIN"/>
    <property type="match status" value="1"/>
</dbReference>
<dbReference type="PANTHER" id="PTHR30535">
    <property type="entry name" value="VITAMIN B12-BINDING PROTEIN"/>
    <property type="match status" value="1"/>
</dbReference>
<dbReference type="EMBL" id="FNEM01000009">
    <property type="protein sequence ID" value="SDJ50787.1"/>
    <property type="molecule type" value="Genomic_DNA"/>
</dbReference>
<proteinExistence type="predicted"/>
<keyword evidence="3" id="KW-1185">Reference proteome</keyword>
<name>A0A1G8UAK1_9GAMM</name>
<dbReference type="Proteomes" id="UP000199527">
    <property type="component" value="Unassembled WGS sequence"/>
</dbReference>
<dbReference type="OrthoDB" id="9797850at2"/>
<dbReference type="InterPro" id="IPR050902">
    <property type="entry name" value="ABC_Transporter_SBP"/>
</dbReference>
<dbReference type="PROSITE" id="PS50983">
    <property type="entry name" value="FE_B12_PBP"/>
    <property type="match status" value="1"/>
</dbReference>
<feature type="domain" description="Fe/B12 periplasmic-binding" evidence="1">
    <location>
        <begin position="39"/>
        <end position="306"/>
    </location>
</feature>
<dbReference type="Gene3D" id="3.40.50.1980">
    <property type="entry name" value="Nitrogenase molybdenum iron protein domain"/>
    <property type="match status" value="2"/>
</dbReference>
<evidence type="ECO:0000313" key="3">
    <source>
        <dbReference type="Proteomes" id="UP000199527"/>
    </source>
</evidence>
<sequence>MQYKYLIMWVLFFSSAGVQGETFWRNCGQPMDEHRPAERIIALNQHATEALLTLGLGPKLIGTAYLDEAVKPELQQAYERIPVLSREYPSTEQVLLSRADLLVAGFASAYRDMGIGSRQRWQQRGMQTYLFESVCAPQAVTVDSVFTDMRQLGRLTGTADQAEAWVAAQSKRLAAIAATPPARAPRMLLWLREYELPYVAGCCGIGNLIIEAAGGVNVGADIDRAWGHLSWEAVLAARPEIILMVDSNWSPQRRKRQFLQNSPYLDTLHGSGQLRLDTLSFSETVGGVRMIDGIDKAHRAVMAWQS</sequence>
<protein>
    <submittedName>
        <fullName evidence="2">Iron complex transport system substrate-binding protein</fullName>
    </submittedName>
</protein>
<dbReference type="InterPro" id="IPR002491">
    <property type="entry name" value="ABC_transptr_periplasmic_BD"/>
</dbReference>
<dbReference type="AlphaFoldDB" id="A0A1G8UAK1"/>
<accession>A0A1G8UAK1</accession>
<gene>
    <name evidence="2" type="ORF">SAMN04488540_10926</name>
</gene>
<organism evidence="2 3">
    <name type="scientific">Ferrimonas sediminum</name>
    <dbReference type="NCBI Taxonomy" id="718193"/>
    <lineage>
        <taxon>Bacteria</taxon>
        <taxon>Pseudomonadati</taxon>
        <taxon>Pseudomonadota</taxon>
        <taxon>Gammaproteobacteria</taxon>
        <taxon>Alteromonadales</taxon>
        <taxon>Ferrimonadaceae</taxon>
        <taxon>Ferrimonas</taxon>
    </lineage>
</organism>
<dbReference type="Pfam" id="PF01497">
    <property type="entry name" value="Peripla_BP_2"/>
    <property type="match status" value="1"/>
</dbReference>
<reference evidence="3" key="1">
    <citation type="submission" date="2016-10" db="EMBL/GenBank/DDBJ databases">
        <authorList>
            <person name="Varghese N."/>
            <person name="Submissions S."/>
        </authorList>
    </citation>
    <scope>NUCLEOTIDE SEQUENCE [LARGE SCALE GENOMIC DNA]</scope>
    <source>
        <strain evidence="3">DSM 23317</strain>
    </source>
</reference>
<evidence type="ECO:0000259" key="1">
    <source>
        <dbReference type="PROSITE" id="PS50983"/>
    </source>
</evidence>
<evidence type="ECO:0000313" key="2">
    <source>
        <dbReference type="EMBL" id="SDJ50787.1"/>
    </source>
</evidence>